<dbReference type="AlphaFoldDB" id="A0AAW5EDV1"/>
<dbReference type="Pfam" id="PF13482">
    <property type="entry name" value="RNase_H_2"/>
    <property type="match status" value="1"/>
</dbReference>
<dbReference type="EMBL" id="JAKTTI010000039">
    <property type="protein sequence ID" value="MCH1627333.1"/>
    <property type="molecule type" value="Genomic_DNA"/>
</dbReference>
<dbReference type="Gene3D" id="1.25.40.10">
    <property type="entry name" value="Tetratricopeptide repeat domain"/>
    <property type="match status" value="1"/>
</dbReference>
<name>A0AAW5EDV1_9BACI</name>
<dbReference type="PANTHER" id="PTHR38462:SF1">
    <property type="entry name" value="YPRB RIBONUCLEASE H-LIKE DOMAIN-CONTAINING PROTEIN"/>
    <property type="match status" value="1"/>
</dbReference>
<dbReference type="InterPro" id="IPR038720">
    <property type="entry name" value="YprB_RNase_H-like_dom"/>
</dbReference>
<proteinExistence type="predicted"/>
<feature type="domain" description="YprB ribonuclease H-like" evidence="1">
    <location>
        <begin position="106"/>
        <end position="274"/>
    </location>
</feature>
<protein>
    <submittedName>
        <fullName evidence="2">Ribonuclease H-like domain-containing protein</fullName>
    </submittedName>
</protein>
<dbReference type="InterPro" id="IPR011990">
    <property type="entry name" value="TPR-like_helical_dom_sf"/>
</dbReference>
<comment type="caution">
    <text evidence="2">The sequence shown here is derived from an EMBL/GenBank/DDBJ whole genome shotgun (WGS) entry which is preliminary data.</text>
</comment>
<dbReference type="InterPro" id="IPR036397">
    <property type="entry name" value="RNaseH_sf"/>
</dbReference>
<accession>A0AAW5EDV1</accession>
<reference evidence="2" key="1">
    <citation type="submission" date="2022-02" db="EMBL/GenBank/DDBJ databases">
        <title>Fredinandcohnia quinoae sp. nov. isolated from Chenopodium quinoa seeds.</title>
        <authorList>
            <person name="Saati-Santamaria Z."/>
            <person name="Flores-Felix J.D."/>
            <person name="Igual J.M."/>
            <person name="Velazquez E."/>
            <person name="Garcia-Fraile P."/>
            <person name="Martinez-Molina E."/>
        </authorList>
    </citation>
    <scope>NUCLEOTIDE SEQUENCE</scope>
    <source>
        <strain evidence="2">SECRCQ15</strain>
    </source>
</reference>
<dbReference type="GO" id="GO:0003676">
    <property type="term" value="F:nucleic acid binding"/>
    <property type="evidence" value="ECO:0007669"/>
    <property type="project" value="InterPro"/>
</dbReference>
<dbReference type="SUPFAM" id="SSF81901">
    <property type="entry name" value="HCP-like"/>
    <property type="match status" value="1"/>
</dbReference>
<keyword evidence="3" id="KW-1185">Reference proteome</keyword>
<dbReference type="RefSeq" id="WP_240257253.1">
    <property type="nucleotide sequence ID" value="NZ_JAKTTI010000039.1"/>
</dbReference>
<dbReference type="Gene3D" id="3.30.420.10">
    <property type="entry name" value="Ribonuclease H-like superfamily/Ribonuclease H"/>
    <property type="match status" value="1"/>
</dbReference>
<evidence type="ECO:0000259" key="1">
    <source>
        <dbReference type="Pfam" id="PF13482"/>
    </source>
</evidence>
<dbReference type="PANTHER" id="PTHR38462">
    <property type="entry name" value="EXONUCLEASE-LIKE PROTEIN"/>
    <property type="match status" value="1"/>
</dbReference>
<dbReference type="Proteomes" id="UP001431131">
    <property type="component" value="Unassembled WGS sequence"/>
</dbReference>
<organism evidence="2 3">
    <name type="scientific">Fredinandcohnia quinoae</name>
    <dbReference type="NCBI Taxonomy" id="2918902"/>
    <lineage>
        <taxon>Bacteria</taxon>
        <taxon>Bacillati</taxon>
        <taxon>Bacillota</taxon>
        <taxon>Bacilli</taxon>
        <taxon>Bacillales</taxon>
        <taxon>Bacillaceae</taxon>
        <taxon>Fredinandcohnia</taxon>
    </lineage>
</organism>
<evidence type="ECO:0000313" key="3">
    <source>
        <dbReference type="Proteomes" id="UP001431131"/>
    </source>
</evidence>
<evidence type="ECO:0000313" key="2">
    <source>
        <dbReference type="EMBL" id="MCH1627333.1"/>
    </source>
</evidence>
<dbReference type="InterPro" id="IPR012337">
    <property type="entry name" value="RNaseH-like_sf"/>
</dbReference>
<gene>
    <name evidence="2" type="ORF">MJG50_18515</name>
</gene>
<sequence>MSIKGKLNRYKNHIVKEVDTAFNKKLIHTSMKDHEIPFLEKWRSFGAEPFYFDGSFCFVRTVDYPLDYQHGIYPFSKLANVVDMWNSQGLNHPLSTNGHKMSDLFFFDTETTGLGGGAGNTIFLLGHARVQKDRIILKQHFLPNPGAEVALYQSFLSIVDYKTLVTYNGKAFDWPQVKTRHTLIRDAIPKLPEFGHFDLYHASRRLWKNKLESVRLANVEKEILGIKRVGDVPGFLAPILYFDYLDNQDPEGIFGILQHNEIDILSLISLYIHLSGIILQSESNDNISEQFEVAKWLDTLGETKKAESLYEQVAEHNELDVMKAKLALAFLYKKQNKVDESIHLFHEIFEIGFEGEKVISGIELSKHYEHRVKDFKKALSFASSSFEYWKNQKGERKKKEEVDFVKRLNRLERKFQKEKEIFPG</sequence>
<dbReference type="SUPFAM" id="SSF53098">
    <property type="entry name" value="Ribonuclease H-like"/>
    <property type="match status" value="1"/>
</dbReference>